<dbReference type="InterPro" id="IPR004839">
    <property type="entry name" value="Aminotransferase_I/II_large"/>
</dbReference>
<keyword evidence="2" id="KW-0663">Pyridoxal phosphate</keyword>
<dbReference type="InterPro" id="IPR015421">
    <property type="entry name" value="PyrdxlP-dep_Trfase_major"/>
</dbReference>
<dbReference type="AlphaFoldDB" id="A0A6B2NRZ4"/>
<keyword evidence="3" id="KW-0805">Transcription regulation</keyword>
<evidence type="ECO:0000256" key="3">
    <source>
        <dbReference type="ARBA" id="ARBA00023015"/>
    </source>
</evidence>
<dbReference type="SUPFAM" id="SSF53383">
    <property type="entry name" value="PLP-dependent transferases"/>
    <property type="match status" value="1"/>
</dbReference>
<dbReference type="InterPro" id="IPR000524">
    <property type="entry name" value="Tscrpt_reg_HTH_GntR"/>
</dbReference>
<protein>
    <submittedName>
        <fullName evidence="7">PLP-dependent aminotransferase family protein</fullName>
    </submittedName>
</protein>
<dbReference type="GO" id="GO:0003677">
    <property type="term" value="F:DNA binding"/>
    <property type="evidence" value="ECO:0007669"/>
    <property type="project" value="UniProtKB-KW"/>
</dbReference>
<dbReference type="EMBL" id="JAAGOX010000022">
    <property type="protein sequence ID" value="NDW46168.1"/>
    <property type="molecule type" value="Genomic_DNA"/>
</dbReference>
<evidence type="ECO:0000259" key="6">
    <source>
        <dbReference type="PROSITE" id="PS50949"/>
    </source>
</evidence>
<dbReference type="Gene3D" id="3.40.640.10">
    <property type="entry name" value="Type I PLP-dependent aspartate aminotransferase-like (Major domain)"/>
    <property type="match status" value="1"/>
</dbReference>
<dbReference type="RefSeq" id="WP_164130993.1">
    <property type="nucleotide sequence ID" value="NZ_JAAGOX010000022.1"/>
</dbReference>
<dbReference type="Pfam" id="PF00155">
    <property type="entry name" value="Aminotran_1_2"/>
    <property type="match status" value="1"/>
</dbReference>
<dbReference type="InterPro" id="IPR036388">
    <property type="entry name" value="WH-like_DNA-bd_sf"/>
</dbReference>
<keyword evidence="5" id="KW-0804">Transcription</keyword>
<evidence type="ECO:0000256" key="4">
    <source>
        <dbReference type="ARBA" id="ARBA00023125"/>
    </source>
</evidence>
<evidence type="ECO:0000313" key="7">
    <source>
        <dbReference type="EMBL" id="NDW46168.1"/>
    </source>
</evidence>
<evidence type="ECO:0000256" key="1">
    <source>
        <dbReference type="ARBA" id="ARBA00005384"/>
    </source>
</evidence>
<comment type="similarity">
    <text evidence="1">In the C-terminal section; belongs to the class-I pyridoxal-phosphate-dependent aminotransferase family.</text>
</comment>
<evidence type="ECO:0000256" key="2">
    <source>
        <dbReference type="ARBA" id="ARBA00022898"/>
    </source>
</evidence>
<dbReference type="InterPro" id="IPR051446">
    <property type="entry name" value="HTH_trans_reg/aminotransferase"/>
</dbReference>
<dbReference type="InterPro" id="IPR036390">
    <property type="entry name" value="WH_DNA-bd_sf"/>
</dbReference>
<reference evidence="7" key="1">
    <citation type="submission" date="2020-02" db="EMBL/GenBank/DDBJ databases">
        <title>Delineation of the pyrene-degrading pathway in Roseobacter clade bacteria by genomic analysis.</title>
        <authorList>
            <person name="Zhou H."/>
            <person name="Wang H."/>
        </authorList>
    </citation>
    <scope>NUCLEOTIDE SEQUENCE</scope>
    <source>
        <strain evidence="7">PrR005</strain>
    </source>
</reference>
<dbReference type="PRINTS" id="PR00035">
    <property type="entry name" value="HTHGNTR"/>
</dbReference>
<feature type="domain" description="HTH gntR-type" evidence="6">
    <location>
        <begin position="19"/>
        <end position="87"/>
    </location>
</feature>
<dbReference type="GO" id="GO:0008483">
    <property type="term" value="F:transaminase activity"/>
    <property type="evidence" value="ECO:0007669"/>
    <property type="project" value="UniProtKB-KW"/>
</dbReference>
<keyword evidence="7" id="KW-0032">Aminotransferase</keyword>
<keyword evidence="4" id="KW-0238">DNA-binding</keyword>
<dbReference type="Gene3D" id="1.10.10.10">
    <property type="entry name" value="Winged helix-like DNA-binding domain superfamily/Winged helix DNA-binding domain"/>
    <property type="match status" value="1"/>
</dbReference>
<dbReference type="PROSITE" id="PS50949">
    <property type="entry name" value="HTH_GNTR"/>
    <property type="match status" value="1"/>
</dbReference>
<sequence length="494" mass="54935">MIKTRVPPDIFFLDKQSKRPLQGQIRETVIAAILSQQAPPGTALPSSRQLASHLGIARMTVTLAYQELVAQGYVESISRAGYRVAESDAAHRIAVSDPDWSDGSSGRWERFLSDTLATRRRVLKPVDWRSLPFSFVYGQMDTALFNHTAWRNCARQALGTRDFDAMAGDMVAADDPLLVNYIRARTLPRRGISADPDQILVTVGAQNALWLIIALLARRGLRAVCENPGYPDTVAALRWHGAEVETIDIDEHGLPPTRIPPGTDAVFVTPSHHAPTSITMPKARRLQLLAYAETHDFIVVEDDYEFEMSYLEPPSPALKAFDRNGRVLYVGSFSKSLFPGLRLGYLVGPRSVITEARELRSLMLRHPAGHQQRTAAYFMAQGHFDMQIRDMRQQFARRRKAMQSALEKHDFEIAGAARFGGSSLWVKGPDGLDSTELAHSLLQDGVLIEPGAPFFDRLDGPCPFFRLGFSSIPVDRIEQGIALIAEHSGRLLSR</sequence>
<dbReference type="SMART" id="SM00345">
    <property type="entry name" value="HTH_GNTR"/>
    <property type="match status" value="1"/>
</dbReference>
<dbReference type="CDD" id="cd07377">
    <property type="entry name" value="WHTH_GntR"/>
    <property type="match status" value="1"/>
</dbReference>
<evidence type="ECO:0000256" key="5">
    <source>
        <dbReference type="ARBA" id="ARBA00023163"/>
    </source>
</evidence>
<keyword evidence="7" id="KW-0808">Transferase</keyword>
<dbReference type="CDD" id="cd00609">
    <property type="entry name" value="AAT_like"/>
    <property type="match status" value="1"/>
</dbReference>
<dbReference type="PANTHER" id="PTHR46577:SF1">
    <property type="entry name" value="HTH-TYPE TRANSCRIPTIONAL REGULATORY PROTEIN GABR"/>
    <property type="match status" value="1"/>
</dbReference>
<dbReference type="SUPFAM" id="SSF46785">
    <property type="entry name" value="Winged helix' DNA-binding domain"/>
    <property type="match status" value="1"/>
</dbReference>
<comment type="caution">
    <text evidence="7">The sequence shown here is derived from an EMBL/GenBank/DDBJ whole genome shotgun (WGS) entry which is preliminary data.</text>
</comment>
<dbReference type="GO" id="GO:0003700">
    <property type="term" value="F:DNA-binding transcription factor activity"/>
    <property type="evidence" value="ECO:0007669"/>
    <property type="project" value="InterPro"/>
</dbReference>
<dbReference type="PANTHER" id="PTHR46577">
    <property type="entry name" value="HTH-TYPE TRANSCRIPTIONAL REGULATORY PROTEIN GABR"/>
    <property type="match status" value="1"/>
</dbReference>
<dbReference type="GO" id="GO:0030170">
    <property type="term" value="F:pyridoxal phosphate binding"/>
    <property type="evidence" value="ECO:0007669"/>
    <property type="project" value="InterPro"/>
</dbReference>
<name>A0A6B2NRZ4_9RHOB</name>
<gene>
    <name evidence="7" type="ORF">G0P99_14465</name>
</gene>
<proteinExistence type="inferred from homology"/>
<dbReference type="Pfam" id="PF00392">
    <property type="entry name" value="GntR"/>
    <property type="match status" value="1"/>
</dbReference>
<accession>A0A6B2NRZ4</accession>
<organism evidence="7">
    <name type="scientific">Ruegeria sp. PrR005</name>
    <dbReference type="NCBI Taxonomy" id="2706882"/>
    <lineage>
        <taxon>Bacteria</taxon>
        <taxon>Pseudomonadati</taxon>
        <taxon>Pseudomonadota</taxon>
        <taxon>Alphaproteobacteria</taxon>
        <taxon>Rhodobacterales</taxon>
        <taxon>Roseobacteraceae</taxon>
        <taxon>Ruegeria</taxon>
    </lineage>
</organism>
<dbReference type="InterPro" id="IPR015424">
    <property type="entry name" value="PyrdxlP-dep_Trfase"/>
</dbReference>